<dbReference type="VEuPathDB" id="FungiDB:RhiirA1_355378"/>
<dbReference type="VEuPathDB" id="FungiDB:RhiirFUN_005793"/>
<organism evidence="1 2">
    <name type="scientific">Rhizophagus irregularis</name>
    <dbReference type="NCBI Taxonomy" id="588596"/>
    <lineage>
        <taxon>Eukaryota</taxon>
        <taxon>Fungi</taxon>
        <taxon>Fungi incertae sedis</taxon>
        <taxon>Mucoromycota</taxon>
        <taxon>Glomeromycotina</taxon>
        <taxon>Glomeromycetes</taxon>
        <taxon>Glomerales</taxon>
        <taxon>Glomeraceae</taxon>
        <taxon>Rhizophagus</taxon>
    </lineage>
</organism>
<accession>A0A2I1H8B4</accession>
<dbReference type="EMBL" id="LLXI01001778">
    <property type="protein sequence ID" value="PKY55111.1"/>
    <property type="molecule type" value="Genomic_DNA"/>
</dbReference>
<gene>
    <name evidence="1" type="ORF">RhiirA4_474365</name>
</gene>
<dbReference type="Proteomes" id="UP000234323">
    <property type="component" value="Unassembled WGS sequence"/>
</dbReference>
<comment type="caution">
    <text evidence="1">The sequence shown here is derived from an EMBL/GenBank/DDBJ whole genome shotgun (WGS) entry which is preliminary data.</text>
</comment>
<proteinExistence type="predicted"/>
<evidence type="ECO:0000313" key="1">
    <source>
        <dbReference type="EMBL" id="PKY55111.1"/>
    </source>
</evidence>
<name>A0A2I1H8B4_9GLOM</name>
<keyword evidence="2" id="KW-1185">Reference proteome</keyword>
<sequence length="142" mass="16184">MSSTAKPHYVVILADSTSFSIFHMDFIHTRWFESMPSETLSYITIAQGNKTYSSKPVYYIDQIRTGNVYTSIIKKKADKRVEFGSTMSVVKTSVQIAVAEGIMRKLTELLKKFITKYRRGTGLNINEVQKAFSYDVTKNSCQ</sequence>
<evidence type="ECO:0000313" key="2">
    <source>
        <dbReference type="Proteomes" id="UP000234323"/>
    </source>
</evidence>
<reference evidence="1 2" key="1">
    <citation type="submission" date="2015-10" db="EMBL/GenBank/DDBJ databases">
        <title>Genome analyses suggest a sexual origin of heterokaryosis in a supposedly ancient asexual fungus.</title>
        <authorList>
            <person name="Ropars J."/>
            <person name="Sedzielewska K."/>
            <person name="Noel J."/>
            <person name="Charron P."/>
            <person name="Farinelli L."/>
            <person name="Marton T."/>
            <person name="Kruger M."/>
            <person name="Pelin A."/>
            <person name="Brachmann A."/>
            <person name="Corradi N."/>
        </authorList>
    </citation>
    <scope>NUCLEOTIDE SEQUENCE [LARGE SCALE GENOMIC DNA]</scope>
    <source>
        <strain evidence="1 2">A4</strain>
    </source>
</reference>
<dbReference type="AlphaFoldDB" id="A0A2I1H8B4"/>
<protein>
    <submittedName>
        <fullName evidence="1">Uncharacterized protein</fullName>
    </submittedName>
</protein>